<dbReference type="RefSeq" id="XP_003748500.1">
    <property type="nucleotide sequence ID" value="XM_003748452.3"/>
</dbReference>
<keyword evidence="6" id="KW-0805">Transcription regulation</keyword>
<evidence type="ECO:0000256" key="9">
    <source>
        <dbReference type="ARBA" id="ARBA00023163"/>
    </source>
</evidence>
<dbReference type="PANTHER" id="PTHR16243">
    <property type="entry name" value="BTG3-ASSOCIATED NUCLEAR PROTEIN BANP"/>
    <property type="match status" value="1"/>
</dbReference>
<dbReference type="InterPro" id="IPR042343">
    <property type="entry name" value="BANP"/>
</dbReference>
<keyword evidence="14" id="KW-1185">Reference proteome</keyword>
<keyword evidence="5" id="KW-0156">Chromatin regulator</keyword>
<feature type="region of interest" description="Disordered" evidence="12">
    <location>
        <begin position="72"/>
        <end position="91"/>
    </location>
</feature>
<evidence type="ECO:0000256" key="5">
    <source>
        <dbReference type="ARBA" id="ARBA00022853"/>
    </source>
</evidence>
<evidence type="ECO:0000256" key="2">
    <source>
        <dbReference type="ARBA" id="ARBA00009735"/>
    </source>
</evidence>
<evidence type="ECO:0000256" key="8">
    <source>
        <dbReference type="ARBA" id="ARBA00023125"/>
    </source>
</evidence>
<evidence type="ECO:0000256" key="1">
    <source>
        <dbReference type="ARBA" id="ARBA00004123"/>
    </source>
</evidence>
<evidence type="ECO:0000256" key="10">
    <source>
        <dbReference type="ARBA" id="ARBA00023242"/>
    </source>
</evidence>
<gene>
    <name evidence="15" type="primary">LOC100903339</name>
</gene>
<dbReference type="GO" id="GO:0006325">
    <property type="term" value="P:chromatin organization"/>
    <property type="evidence" value="ECO:0007669"/>
    <property type="project" value="UniProtKB-KW"/>
</dbReference>
<name>A0AAJ6QZ51_9ACAR</name>
<comment type="similarity">
    <text evidence="2">Belongs to the BANP/SMAR1 family.</text>
</comment>
<keyword evidence="9" id="KW-0804">Transcription</keyword>
<dbReference type="GO" id="GO:0034504">
    <property type="term" value="P:protein localization to nucleus"/>
    <property type="evidence" value="ECO:0007669"/>
    <property type="project" value="TreeGrafter"/>
</dbReference>
<dbReference type="GeneID" id="100903339"/>
<dbReference type="AlphaFoldDB" id="A0AAJ6QZ51"/>
<evidence type="ECO:0000256" key="6">
    <source>
        <dbReference type="ARBA" id="ARBA00023015"/>
    </source>
</evidence>
<evidence type="ECO:0000256" key="3">
    <source>
        <dbReference type="ARBA" id="ARBA00015794"/>
    </source>
</evidence>
<dbReference type="KEGG" id="goe:100903339"/>
<evidence type="ECO:0000259" key="13">
    <source>
        <dbReference type="PROSITE" id="PS51457"/>
    </source>
</evidence>
<keyword evidence="7" id="KW-0175">Coiled coil</keyword>
<dbReference type="Gene3D" id="1.10.10.2590">
    <property type="entry name" value="BEN domain"/>
    <property type="match status" value="1"/>
</dbReference>
<evidence type="ECO:0000256" key="4">
    <source>
        <dbReference type="ARBA" id="ARBA00022491"/>
    </source>
</evidence>
<dbReference type="GO" id="GO:0005634">
    <property type="term" value="C:nucleus"/>
    <property type="evidence" value="ECO:0007669"/>
    <property type="project" value="UniProtKB-SubCell"/>
</dbReference>
<dbReference type="Proteomes" id="UP000694867">
    <property type="component" value="Unplaced"/>
</dbReference>
<evidence type="ECO:0000256" key="7">
    <source>
        <dbReference type="ARBA" id="ARBA00023054"/>
    </source>
</evidence>
<reference evidence="15" key="1">
    <citation type="submission" date="2025-08" db="UniProtKB">
        <authorList>
            <consortium name="RefSeq"/>
        </authorList>
    </citation>
    <scope>IDENTIFICATION</scope>
</reference>
<dbReference type="PROSITE" id="PS51457">
    <property type="entry name" value="BEN"/>
    <property type="match status" value="1"/>
</dbReference>
<sequence length="399" mass="43849">MELQQVKVHGEDSSSMTGDNGIIMDFLTSFRNELLDRLGMLECRVSDLSDRCRKLEDRISGCRCCARYCDPEDEAEPTASEPRTDAKSSGAQIAKDGTPYFVQNGTVLISALNSHSDYPNGSWLGDDGDPKKRVRVPLDPKVVLDLNATCRTPEKMALKLLDLLFSRDVQANANISGSSKYGKQKLNPVYVYAILCHLVFTFNISESDWDRIKLSIDSKCRTAFRRKRKALEILEQTSRAPKESVAGENSASHAAKAPLALGSATTPLGSTRESIAASDDDDTHEVHDCETNGDDHVNHLLRAHPFEFNDLLTDSQDAAEDSVHSSVHAVEGDVISLDANVPDELISEGFLEVVHVSPETMLALQQTHKLQIQPDGTFLALPISSENGKDADKREPMPL</sequence>
<dbReference type="InterPro" id="IPR018379">
    <property type="entry name" value="BEN_domain"/>
</dbReference>
<feature type="compositionally biased region" description="Polar residues" evidence="12">
    <location>
        <begin position="263"/>
        <end position="273"/>
    </location>
</feature>
<protein>
    <recommendedName>
        <fullName evidence="3">Protein BANP</fullName>
    </recommendedName>
</protein>
<dbReference type="GO" id="GO:0003677">
    <property type="term" value="F:DNA binding"/>
    <property type="evidence" value="ECO:0007669"/>
    <property type="project" value="UniProtKB-KW"/>
</dbReference>
<evidence type="ECO:0000313" key="15">
    <source>
        <dbReference type="RefSeq" id="XP_003748500.1"/>
    </source>
</evidence>
<comment type="subcellular location">
    <subcellularLocation>
        <location evidence="1">Nucleus</location>
    </subcellularLocation>
</comment>
<dbReference type="GO" id="GO:0042177">
    <property type="term" value="P:negative regulation of protein catabolic process"/>
    <property type="evidence" value="ECO:0007669"/>
    <property type="project" value="TreeGrafter"/>
</dbReference>
<feature type="region of interest" description="Disordered" evidence="12">
    <location>
        <begin position="238"/>
        <end position="291"/>
    </location>
</feature>
<evidence type="ECO:0000256" key="12">
    <source>
        <dbReference type="SAM" id="MobiDB-lite"/>
    </source>
</evidence>
<dbReference type="SMART" id="SM01025">
    <property type="entry name" value="BEN"/>
    <property type="match status" value="1"/>
</dbReference>
<keyword evidence="8" id="KW-0238">DNA-binding</keyword>
<keyword evidence="11" id="KW-0131">Cell cycle</keyword>
<feature type="domain" description="BEN" evidence="13">
    <location>
        <begin position="131"/>
        <end position="227"/>
    </location>
</feature>
<organism evidence="14 15">
    <name type="scientific">Galendromus occidentalis</name>
    <name type="common">western predatory mite</name>
    <dbReference type="NCBI Taxonomy" id="34638"/>
    <lineage>
        <taxon>Eukaryota</taxon>
        <taxon>Metazoa</taxon>
        <taxon>Ecdysozoa</taxon>
        <taxon>Arthropoda</taxon>
        <taxon>Chelicerata</taxon>
        <taxon>Arachnida</taxon>
        <taxon>Acari</taxon>
        <taxon>Parasitiformes</taxon>
        <taxon>Mesostigmata</taxon>
        <taxon>Gamasina</taxon>
        <taxon>Phytoseioidea</taxon>
        <taxon>Phytoseiidae</taxon>
        <taxon>Typhlodrominae</taxon>
        <taxon>Galendromus</taxon>
    </lineage>
</organism>
<keyword evidence="4" id="KW-0678">Repressor</keyword>
<evidence type="ECO:0000313" key="14">
    <source>
        <dbReference type="Proteomes" id="UP000694867"/>
    </source>
</evidence>
<proteinExistence type="inferred from homology"/>
<keyword evidence="10" id="KW-0539">Nucleus</keyword>
<accession>A0AAJ6QZ51</accession>
<evidence type="ECO:0000256" key="11">
    <source>
        <dbReference type="ARBA" id="ARBA00023306"/>
    </source>
</evidence>
<dbReference type="PANTHER" id="PTHR16243:SF2">
    <property type="entry name" value="PROTEIN BANP"/>
    <property type="match status" value="1"/>
</dbReference>